<evidence type="ECO:0000256" key="5">
    <source>
        <dbReference type="ARBA" id="ARBA00022692"/>
    </source>
</evidence>
<dbReference type="Pfam" id="PF00487">
    <property type="entry name" value="FA_desaturase"/>
    <property type="match status" value="1"/>
</dbReference>
<evidence type="ECO:0000259" key="13">
    <source>
        <dbReference type="Pfam" id="PF00487"/>
    </source>
</evidence>
<sequence length="351" mass="40364">MRWKALKYALPLLLFFAALIAMQTQGWLVFLPVIISFVFLPLLELIFPPDSSNMDAAEEAIAKADSLYDVLLYAVVPLQYFTLFIFLKEIDNPTLLWWEQLGRIASMGLMCGTFGINVGHELGHRSKSYEQWLAKALLLTSLYTHFFIEHNKGHHKHVSTPGDPSSAPYRMSVYRFWFRSIAGVYSGAWKIANAEQHKNNTPTFHLRNEMLQLQLLSVIFLLMIGFFFSGTVLLYFLAAATLGILLLETVNYIEHYGLARKESTPGKYERAMPWHSWNSNHVVGRILLFELSRHSDHHYLASRKYQLLRHHDDAPQLPTGYPGSMLLALVPPVWFVVMDKQMQRYQIDVTA</sequence>
<evidence type="ECO:0000256" key="6">
    <source>
        <dbReference type="ARBA" id="ARBA00022723"/>
    </source>
</evidence>
<comment type="subcellular location">
    <subcellularLocation>
        <location evidence="1">Cell inner membrane</location>
        <topology evidence="1">Multi-pass membrane protein</topology>
    </subcellularLocation>
</comment>
<comment type="similarity">
    <text evidence="2">Belongs to the fatty acid desaturase type 1 family. AlkB subfamily.</text>
</comment>
<dbReference type="GO" id="GO:0006629">
    <property type="term" value="P:lipid metabolic process"/>
    <property type="evidence" value="ECO:0007669"/>
    <property type="project" value="InterPro"/>
</dbReference>
<name>A0A6I6GFT3_9BACT</name>
<evidence type="ECO:0000313" key="14">
    <source>
        <dbReference type="EMBL" id="QGW27205.1"/>
    </source>
</evidence>
<evidence type="ECO:0000256" key="11">
    <source>
        <dbReference type="ARBA" id="ARBA00023136"/>
    </source>
</evidence>
<feature type="domain" description="Fatty acid desaturase" evidence="13">
    <location>
        <begin position="105"/>
        <end position="312"/>
    </location>
</feature>
<evidence type="ECO:0000256" key="3">
    <source>
        <dbReference type="ARBA" id="ARBA00022475"/>
    </source>
</evidence>
<dbReference type="EMBL" id="CP046566">
    <property type="protein sequence ID" value="QGW27205.1"/>
    <property type="molecule type" value="Genomic_DNA"/>
</dbReference>
<evidence type="ECO:0000256" key="7">
    <source>
        <dbReference type="ARBA" id="ARBA00022989"/>
    </source>
</evidence>
<dbReference type="GO" id="GO:0046872">
    <property type="term" value="F:metal ion binding"/>
    <property type="evidence" value="ECO:0007669"/>
    <property type="project" value="UniProtKB-KW"/>
</dbReference>
<dbReference type="Proteomes" id="UP000426027">
    <property type="component" value="Chromosome"/>
</dbReference>
<dbReference type="GO" id="GO:0005886">
    <property type="term" value="C:plasma membrane"/>
    <property type="evidence" value="ECO:0007669"/>
    <property type="project" value="UniProtKB-SubCell"/>
</dbReference>
<dbReference type="PANTHER" id="PTHR38674">
    <property type="entry name" value="ALKANE 1-MONOOXYGENASE 1"/>
    <property type="match status" value="1"/>
</dbReference>
<evidence type="ECO:0000256" key="10">
    <source>
        <dbReference type="ARBA" id="ARBA00023033"/>
    </source>
</evidence>
<dbReference type="InterPro" id="IPR033885">
    <property type="entry name" value="AlkB/XylM"/>
</dbReference>
<evidence type="ECO:0000256" key="2">
    <source>
        <dbReference type="ARBA" id="ARBA00010823"/>
    </source>
</evidence>
<keyword evidence="11 12" id="KW-0472">Membrane</keyword>
<gene>
    <name evidence="14" type="ORF">GLV81_02985</name>
</gene>
<protein>
    <submittedName>
        <fullName evidence="14">Alkane 1-monooxygenase</fullName>
    </submittedName>
</protein>
<keyword evidence="15" id="KW-1185">Reference proteome</keyword>
<evidence type="ECO:0000256" key="8">
    <source>
        <dbReference type="ARBA" id="ARBA00023002"/>
    </source>
</evidence>
<evidence type="ECO:0000313" key="15">
    <source>
        <dbReference type="Proteomes" id="UP000426027"/>
    </source>
</evidence>
<keyword evidence="5 12" id="KW-0812">Transmembrane</keyword>
<feature type="transmembrane region" description="Helical" evidence="12">
    <location>
        <begin position="213"/>
        <end position="238"/>
    </location>
</feature>
<keyword evidence="7 12" id="KW-1133">Transmembrane helix</keyword>
<dbReference type="RefSeq" id="WP_157476731.1">
    <property type="nucleotide sequence ID" value="NZ_CP046566.1"/>
</dbReference>
<dbReference type="KEGG" id="fls:GLV81_02985"/>
<reference evidence="14 15" key="1">
    <citation type="submission" date="2019-11" db="EMBL/GenBank/DDBJ databases">
        <authorList>
            <person name="Im W.T."/>
        </authorList>
    </citation>
    <scope>NUCLEOTIDE SEQUENCE [LARGE SCALE GENOMIC DNA]</scope>
    <source>
        <strain evidence="14 15">SB-02</strain>
    </source>
</reference>
<keyword evidence="3" id="KW-1003">Cell membrane</keyword>
<evidence type="ECO:0000256" key="1">
    <source>
        <dbReference type="ARBA" id="ARBA00004429"/>
    </source>
</evidence>
<keyword evidence="6" id="KW-0479">Metal-binding</keyword>
<evidence type="ECO:0000256" key="12">
    <source>
        <dbReference type="SAM" id="Phobius"/>
    </source>
</evidence>
<keyword evidence="4" id="KW-0997">Cell inner membrane</keyword>
<dbReference type="InterPro" id="IPR005804">
    <property type="entry name" value="FA_desaturase_dom"/>
</dbReference>
<keyword evidence="8" id="KW-0560">Oxidoreductase</keyword>
<evidence type="ECO:0000256" key="4">
    <source>
        <dbReference type="ARBA" id="ARBA00022519"/>
    </source>
</evidence>
<feature type="transmembrane region" description="Helical" evidence="12">
    <location>
        <begin position="67"/>
        <end position="88"/>
    </location>
</feature>
<accession>A0A6I6GFT3</accession>
<keyword evidence="10 14" id="KW-0503">Monooxygenase</keyword>
<keyword evidence="9" id="KW-0408">Iron</keyword>
<dbReference type="GO" id="GO:0004497">
    <property type="term" value="F:monooxygenase activity"/>
    <property type="evidence" value="ECO:0007669"/>
    <property type="project" value="UniProtKB-KW"/>
</dbReference>
<dbReference type="PANTHER" id="PTHR38674:SF1">
    <property type="entry name" value="ALKANE 1-MONOOXYGENASE 1"/>
    <property type="match status" value="1"/>
</dbReference>
<dbReference type="CDD" id="cd03512">
    <property type="entry name" value="Alkane-hydroxylase"/>
    <property type="match status" value="1"/>
</dbReference>
<organism evidence="14 15">
    <name type="scientific">Phnomibacter ginsenosidimutans</name>
    <dbReference type="NCBI Taxonomy" id="2676868"/>
    <lineage>
        <taxon>Bacteria</taxon>
        <taxon>Pseudomonadati</taxon>
        <taxon>Bacteroidota</taxon>
        <taxon>Chitinophagia</taxon>
        <taxon>Chitinophagales</taxon>
        <taxon>Chitinophagaceae</taxon>
        <taxon>Phnomibacter</taxon>
    </lineage>
</organism>
<dbReference type="AlphaFoldDB" id="A0A6I6GFT3"/>
<proteinExistence type="inferred from homology"/>
<evidence type="ECO:0000256" key="9">
    <source>
        <dbReference type="ARBA" id="ARBA00023004"/>
    </source>
</evidence>
<feature type="transmembrane region" description="Helical" evidence="12">
    <location>
        <begin position="319"/>
        <end position="337"/>
    </location>
</feature>